<dbReference type="GO" id="GO:0012505">
    <property type="term" value="C:endomembrane system"/>
    <property type="evidence" value="ECO:0007669"/>
    <property type="project" value="UniProtKB-SubCell"/>
</dbReference>
<evidence type="ECO:0000256" key="6">
    <source>
        <dbReference type="ARBA" id="ARBA00037847"/>
    </source>
</evidence>
<accession>A0ABD1Q480</accession>
<feature type="transmembrane region" description="Helical" evidence="8">
    <location>
        <begin position="132"/>
        <end position="156"/>
    </location>
</feature>
<keyword evidence="4 8" id="KW-1133">Transmembrane helix</keyword>
<evidence type="ECO:0000256" key="1">
    <source>
        <dbReference type="ARBA" id="ARBA00004479"/>
    </source>
</evidence>
<evidence type="ECO:0000256" key="2">
    <source>
        <dbReference type="ARBA" id="ARBA00022692"/>
    </source>
</evidence>
<dbReference type="EMBL" id="JBFOLK010000012">
    <property type="protein sequence ID" value="KAL2470998.1"/>
    <property type="molecule type" value="Genomic_DNA"/>
</dbReference>
<proteinExistence type="predicted"/>
<protein>
    <submittedName>
        <fullName evidence="9">Inactive receptor-like protein kinase</fullName>
    </submittedName>
</protein>
<sequence length="221" mass="23330">MTSANPMKADNDRLNKAGSKSSSPSSSPLSPSPSPLPSILFPTTPSSFISVPPSTYISPSPVSVSPSPSVFLIPSASTELPPRASSPPASSPPPVNPLVTVRPRRVSSAPLSSPVSAPRQTVKNTTKPKHHLIIILPGVIGCSLFIFALAIGLFYFRSSKVVTVKPWVTGLSGQLQKAFVSGVPKLQRSELETACEDFSNIIGSLSKGTVYKGIPFKWLVR</sequence>
<organism evidence="9 10">
    <name type="scientific">Abeliophyllum distichum</name>
    <dbReference type="NCBI Taxonomy" id="126358"/>
    <lineage>
        <taxon>Eukaryota</taxon>
        <taxon>Viridiplantae</taxon>
        <taxon>Streptophyta</taxon>
        <taxon>Embryophyta</taxon>
        <taxon>Tracheophyta</taxon>
        <taxon>Spermatophyta</taxon>
        <taxon>Magnoliopsida</taxon>
        <taxon>eudicotyledons</taxon>
        <taxon>Gunneridae</taxon>
        <taxon>Pentapetalae</taxon>
        <taxon>asterids</taxon>
        <taxon>lamiids</taxon>
        <taxon>Lamiales</taxon>
        <taxon>Oleaceae</taxon>
        <taxon>Forsythieae</taxon>
        <taxon>Abeliophyllum</taxon>
    </lineage>
</organism>
<gene>
    <name evidence="9" type="ORF">Adt_39134</name>
</gene>
<comment type="caution">
    <text evidence="9">The sequence shown here is derived from an EMBL/GenBank/DDBJ whole genome shotgun (WGS) entry which is preliminary data.</text>
</comment>
<evidence type="ECO:0000256" key="4">
    <source>
        <dbReference type="ARBA" id="ARBA00022989"/>
    </source>
</evidence>
<dbReference type="Proteomes" id="UP001604336">
    <property type="component" value="Unassembled WGS sequence"/>
</dbReference>
<dbReference type="AlphaFoldDB" id="A0ABD1Q480"/>
<name>A0ABD1Q480_9LAMI</name>
<evidence type="ECO:0000313" key="9">
    <source>
        <dbReference type="EMBL" id="KAL2470998.1"/>
    </source>
</evidence>
<evidence type="ECO:0000256" key="7">
    <source>
        <dbReference type="SAM" id="MobiDB-lite"/>
    </source>
</evidence>
<keyword evidence="10" id="KW-1185">Reference proteome</keyword>
<evidence type="ECO:0000313" key="10">
    <source>
        <dbReference type="Proteomes" id="UP001604336"/>
    </source>
</evidence>
<feature type="region of interest" description="Disordered" evidence="7">
    <location>
        <begin position="81"/>
        <end position="100"/>
    </location>
</feature>
<dbReference type="PANTHER" id="PTHR46084">
    <property type="entry name" value="PROTEIN MALE DISCOVERER 2"/>
    <property type="match status" value="1"/>
</dbReference>
<keyword evidence="3" id="KW-0732">Signal</keyword>
<feature type="region of interest" description="Disordered" evidence="7">
    <location>
        <begin position="1"/>
        <end position="38"/>
    </location>
</feature>
<evidence type="ECO:0000256" key="8">
    <source>
        <dbReference type="SAM" id="Phobius"/>
    </source>
</evidence>
<dbReference type="PANTHER" id="PTHR46084:SF14">
    <property type="entry name" value="PROTEIN KINASE DOMAIN-CONTAINING PROTEIN"/>
    <property type="match status" value="1"/>
</dbReference>
<reference evidence="10" key="1">
    <citation type="submission" date="2024-07" db="EMBL/GenBank/DDBJ databases">
        <title>Two chromosome-level genome assemblies of Korean endemic species Abeliophyllum distichum and Forsythia ovata (Oleaceae).</title>
        <authorList>
            <person name="Jang H."/>
        </authorList>
    </citation>
    <scope>NUCLEOTIDE SEQUENCE [LARGE SCALE GENOMIC DNA]</scope>
</reference>
<evidence type="ECO:0000256" key="3">
    <source>
        <dbReference type="ARBA" id="ARBA00022729"/>
    </source>
</evidence>
<keyword evidence="5 8" id="KW-0472">Membrane</keyword>
<keyword evidence="2 8" id="KW-0812">Transmembrane</keyword>
<evidence type="ECO:0000256" key="5">
    <source>
        <dbReference type="ARBA" id="ARBA00023136"/>
    </source>
</evidence>
<comment type="subcellular location">
    <subcellularLocation>
        <location evidence="6">Endomembrane system</location>
        <topology evidence="6">Single-pass membrane protein</topology>
    </subcellularLocation>
    <subcellularLocation>
        <location evidence="1">Membrane</location>
        <topology evidence="1">Single-pass type I membrane protein</topology>
    </subcellularLocation>
</comment>